<dbReference type="InterPro" id="IPR011701">
    <property type="entry name" value="MFS"/>
</dbReference>
<feature type="domain" description="Major facilitator superfamily (MFS) profile" evidence="7">
    <location>
        <begin position="18"/>
        <end position="475"/>
    </location>
</feature>
<feature type="transmembrane region" description="Helical" evidence="6">
    <location>
        <begin position="75"/>
        <end position="95"/>
    </location>
</feature>
<dbReference type="CDD" id="cd17325">
    <property type="entry name" value="MFS_MdtG_SLC18_like"/>
    <property type="match status" value="1"/>
</dbReference>
<feature type="transmembrane region" description="Helical" evidence="6">
    <location>
        <begin position="420"/>
        <end position="443"/>
    </location>
</feature>
<dbReference type="GO" id="GO:0022857">
    <property type="term" value="F:transmembrane transporter activity"/>
    <property type="evidence" value="ECO:0007669"/>
    <property type="project" value="InterPro"/>
</dbReference>
<evidence type="ECO:0000256" key="2">
    <source>
        <dbReference type="ARBA" id="ARBA00022448"/>
    </source>
</evidence>
<dbReference type="GO" id="GO:0016020">
    <property type="term" value="C:membrane"/>
    <property type="evidence" value="ECO:0007669"/>
    <property type="project" value="UniProtKB-SubCell"/>
</dbReference>
<feature type="transmembrane region" description="Helical" evidence="6">
    <location>
        <begin position="107"/>
        <end position="127"/>
    </location>
</feature>
<keyword evidence="9" id="KW-1185">Reference proteome</keyword>
<reference evidence="8" key="1">
    <citation type="submission" date="2020-12" db="EMBL/GenBank/DDBJ databases">
        <title>Metabolic potential, ecology and presence of endohyphal bacteria is reflected in genomic diversity of Mucoromycotina.</title>
        <authorList>
            <person name="Muszewska A."/>
            <person name="Okrasinska A."/>
            <person name="Steczkiewicz K."/>
            <person name="Drgas O."/>
            <person name="Orlowska M."/>
            <person name="Perlinska-Lenart U."/>
            <person name="Aleksandrzak-Piekarczyk T."/>
            <person name="Szatraj K."/>
            <person name="Zielenkiewicz U."/>
            <person name="Pilsyk S."/>
            <person name="Malc E."/>
            <person name="Mieczkowski P."/>
            <person name="Kruszewska J.S."/>
            <person name="Biernat P."/>
            <person name="Pawlowska J."/>
        </authorList>
    </citation>
    <scope>NUCLEOTIDE SEQUENCE</scope>
    <source>
        <strain evidence="8">WA0000017839</strain>
    </source>
</reference>
<evidence type="ECO:0000256" key="4">
    <source>
        <dbReference type="ARBA" id="ARBA00022989"/>
    </source>
</evidence>
<sequence length="516" mass="56270">MVQKKPFLLKFRSCNLYVLLTVCTSLFTDMLVYSIIVPIMPFAIDAIHNGRSPDTVADPYHNEISNSEAVSQDTGVLLALFAAGLLVGSPLLGYAADRMNNRQLPMVAGIAGLLGATLLFLFATKYWELLLARFLQGFSDACVWTLGMCLVADSFPIEELGTQACHGKSLSFPLSRTCDRKSSWWYVQPNSKENVTNYSHFHSIFVGALYQHAGYKAPFILCIVLAGIDLILRIFLVERRNKPAEWFLDDATPTAAPSTLVDDAVVDEKPKHEVTYLQLLRQPRLISGMLLSFSNGCVYNVFEPTLTVRLSTEWGYNASQIGLVFLAQVIPTFVATPISGILSDKFGPKVVCFTNLLGCAITMFLIGIPGRDTAGGIVPLIVIFAIQGFTAFSFVVPVLSEMAYVVQEQNPDGGDSGQGMSYSLFNIAFALGGLVGPLAGGYLFSAVGFFNMCAIVGCFLLACCPYVFIYTGPKGKFIVRPGDREKSTKIDEEIIVNKDADETVDGRTTEKETSAA</sequence>
<organism evidence="8 9">
    <name type="scientific">Mucor saturninus</name>
    <dbReference type="NCBI Taxonomy" id="64648"/>
    <lineage>
        <taxon>Eukaryota</taxon>
        <taxon>Fungi</taxon>
        <taxon>Fungi incertae sedis</taxon>
        <taxon>Mucoromycota</taxon>
        <taxon>Mucoromycotina</taxon>
        <taxon>Mucoromycetes</taxon>
        <taxon>Mucorales</taxon>
        <taxon>Mucorineae</taxon>
        <taxon>Mucoraceae</taxon>
        <taxon>Mucor</taxon>
    </lineage>
</organism>
<evidence type="ECO:0000313" key="9">
    <source>
        <dbReference type="Proteomes" id="UP000603453"/>
    </source>
</evidence>
<evidence type="ECO:0000256" key="3">
    <source>
        <dbReference type="ARBA" id="ARBA00022692"/>
    </source>
</evidence>
<dbReference type="SUPFAM" id="SSF103473">
    <property type="entry name" value="MFS general substrate transporter"/>
    <property type="match status" value="2"/>
</dbReference>
<dbReference type="InterPro" id="IPR020846">
    <property type="entry name" value="MFS_dom"/>
</dbReference>
<dbReference type="InterPro" id="IPR036259">
    <property type="entry name" value="MFS_trans_sf"/>
</dbReference>
<evidence type="ECO:0000313" key="8">
    <source>
        <dbReference type="EMBL" id="KAG2203488.1"/>
    </source>
</evidence>
<dbReference type="PROSITE" id="PS50850">
    <property type="entry name" value="MFS"/>
    <property type="match status" value="1"/>
</dbReference>
<dbReference type="InterPro" id="IPR050930">
    <property type="entry name" value="MFS_Vesicular_Transporter"/>
</dbReference>
<protein>
    <recommendedName>
        <fullName evidence="7">Major facilitator superfamily (MFS) profile domain-containing protein</fullName>
    </recommendedName>
</protein>
<keyword evidence="3 6" id="KW-0812">Transmembrane</keyword>
<dbReference type="OrthoDB" id="5086884at2759"/>
<keyword evidence="2" id="KW-0813">Transport</keyword>
<dbReference type="PANTHER" id="PTHR23506:SF23">
    <property type="entry name" value="GH10249P"/>
    <property type="match status" value="1"/>
</dbReference>
<feature type="transmembrane region" description="Helical" evidence="6">
    <location>
        <begin position="449"/>
        <end position="470"/>
    </location>
</feature>
<feature type="transmembrane region" description="Helical" evidence="6">
    <location>
        <begin position="376"/>
        <end position="399"/>
    </location>
</feature>
<evidence type="ECO:0000256" key="5">
    <source>
        <dbReference type="ARBA" id="ARBA00023136"/>
    </source>
</evidence>
<dbReference type="Gene3D" id="1.20.1250.20">
    <property type="entry name" value="MFS general substrate transporter like domains"/>
    <property type="match status" value="2"/>
</dbReference>
<keyword evidence="5 6" id="KW-0472">Membrane</keyword>
<evidence type="ECO:0000256" key="1">
    <source>
        <dbReference type="ARBA" id="ARBA00004141"/>
    </source>
</evidence>
<dbReference type="PANTHER" id="PTHR23506">
    <property type="entry name" value="GH10249P"/>
    <property type="match status" value="1"/>
</dbReference>
<name>A0A8H7R568_9FUNG</name>
<feature type="transmembrane region" description="Helical" evidence="6">
    <location>
        <begin position="16"/>
        <end position="44"/>
    </location>
</feature>
<feature type="transmembrane region" description="Helical" evidence="6">
    <location>
        <begin position="217"/>
        <end position="236"/>
    </location>
</feature>
<evidence type="ECO:0000256" key="6">
    <source>
        <dbReference type="SAM" id="Phobius"/>
    </source>
</evidence>
<keyword evidence="4 6" id="KW-1133">Transmembrane helix</keyword>
<comment type="caution">
    <text evidence="8">The sequence shown here is derived from an EMBL/GenBank/DDBJ whole genome shotgun (WGS) entry which is preliminary data.</text>
</comment>
<dbReference type="Pfam" id="PF07690">
    <property type="entry name" value="MFS_1"/>
    <property type="match status" value="2"/>
</dbReference>
<proteinExistence type="predicted"/>
<dbReference type="EMBL" id="JAEPRD010000051">
    <property type="protein sequence ID" value="KAG2203488.1"/>
    <property type="molecule type" value="Genomic_DNA"/>
</dbReference>
<accession>A0A8H7R568</accession>
<evidence type="ECO:0000259" key="7">
    <source>
        <dbReference type="PROSITE" id="PS50850"/>
    </source>
</evidence>
<gene>
    <name evidence="8" type="ORF">INT47_008215</name>
</gene>
<comment type="subcellular location">
    <subcellularLocation>
        <location evidence="1">Membrane</location>
        <topology evidence="1">Multi-pass membrane protein</topology>
    </subcellularLocation>
</comment>
<feature type="transmembrane region" description="Helical" evidence="6">
    <location>
        <begin position="314"/>
        <end position="338"/>
    </location>
</feature>
<dbReference type="Proteomes" id="UP000603453">
    <property type="component" value="Unassembled WGS sequence"/>
</dbReference>
<dbReference type="AlphaFoldDB" id="A0A8H7R568"/>
<feature type="transmembrane region" description="Helical" evidence="6">
    <location>
        <begin position="285"/>
        <end position="302"/>
    </location>
</feature>
<feature type="transmembrane region" description="Helical" evidence="6">
    <location>
        <begin position="350"/>
        <end position="370"/>
    </location>
</feature>